<comment type="subcellular location">
    <subcellularLocation>
        <location evidence="1">Membrane</location>
        <topology evidence="1">Multi-pass membrane protein</topology>
    </subcellularLocation>
</comment>
<comment type="similarity">
    <text evidence="2">Belongs to the PA-phosphatase related phosphoesterase family.</text>
</comment>
<dbReference type="InterPro" id="IPR000326">
    <property type="entry name" value="PAP2/HPO"/>
</dbReference>
<keyword evidence="4" id="KW-1133">Transmembrane helix</keyword>
<protein>
    <recommendedName>
        <fullName evidence="6">Phosphatidic acid phosphatase type 2/haloperoxidase domain-containing protein</fullName>
    </recommendedName>
</protein>
<dbReference type="Pfam" id="PF01569">
    <property type="entry name" value="PAP2"/>
    <property type="match status" value="1"/>
</dbReference>
<name>A0AAE1DK46_9GAST</name>
<dbReference type="GO" id="GO:0005886">
    <property type="term" value="C:plasma membrane"/>
    <property type="evidence" value="ECO:0007669"/>
    <property type="project" value="TreeGrafter"/>
</dbReference>
<proteinExistence type="inferred from homology"/>
<dbReference type="GO" id="GO:0008195">
    <property type="term" value="F:phosphatidate phosphatase activity"/>
    <property type="evidence" value="ECO:0007669"/>
    <property type="project" value="TreeGrafter"/>
</dbReference>
<evidence type="ECO:0000256" key="5">
    <source>
        <dbReference type="ARBA" id="ARBA00023136"/>
    </source>
</evidence>
<dbReference type="InterPro" id="IPR043216">
    <property type="entry name" value="PAP-like"/>
</dbReference>
<dbReference type="AlphaFoldDB" id="A0AAE1DK46"/>
<accession>A0AAE1DK46</accession>
<gene>
    <name evidence="7" type="ORF">RRG08_007921</name>
</gene>
<reference evidence="7" key="1">
    <citation type="journal article" date="2023" name="G3 (Bethesda)">
        <title>A reference genome for the long-term kleptoplast-retaining sea slug Elysia crispata morphotype clarki.</title>
        <authorList>
            <person name="Eastman K.E."/>
            <person name="Pendleton A.L."/>
            <person name="Shaikh M.A."/>
            <person name="Suttiyut T."/>
            <person name="Ogas R."/>
            <person name="Tomko P."/>
            <person name="Gavelis G."/>
            <person name="Widhalm J.R."/>
            <person name="Wisecaver J.H."/>
        </authorList>
    </citation>
    <scope>NUCLEOTIDE SEQUENCE</scope>
    <source>
        <strain evidence="7">ECLA1</strain>
    </source>
</reference>
<organism evidence="7 8">
    <name type="scientific">Elysia crispata</name>
    <name type="common">lettuce slug</name>
    <dbReference type="NCBI Taxonomy" id="231223"/>
    <lineage>
        <taxon>Eukaryota</taxon>
        <taxon>Metazoa</taxon>
        <taxon>Spiralia</taxon>
        <taxon>Lophotrochozoa</taxon>
        <taxon>Mollusca</taxon>
        <taxon>Gastropoda</taxon>
        <taxon>Heterobranchia</taxon>
        <taxon>Euthyneura</taxon>
        <taxon>Panpulmonata</taxon>
        <taxon>Sacoglossa</taxon>
        <taxon>Placobranchoidea</taxon>
        <taxon>Plakobranchidae</taxon>
        <taxon>Elysia</taxon>
    </lineage>
</organism>
<dbReference type="PANTHER" id="PTHR10165">
    <property type="entry name" value="LIPID PHOSPHATE PHOSPHATASE"/>
    <property type="match status" value="1"/>
</dbReference>
<keyword evidence="5" id="KW-0472">Membrane</keyword>
<dbReference type="Proteomes" id="UP001283361">
    <property type="component" value="Unassembled WGS sequence"/>
</dbReference>
<dbReference type="InterPro" id="IPR036938">
    <property type="entry name" value="PAP2/HPO_sf"/>
</dbReference>
<dbReference type="SUPFAM" id="SSF48317">
    <property type="entry name" value="Acid phosphatase/Vanadium-dependent haloperoxidase"/>
    <property type="match status" value="1"/>
</dbReference>
<evidence type="ECO:0000259" key="6">
    <source>
        <dbReference type="SMART" id="SM00014"/>
    </source>
</evidence>
<dbReference type="GO" id="GO:0006644">
    <property type="term" value="P:phospholipid metabolic process"/>
    <property type="evidence" value="ECO:0007669"/>
    <property type="project" value="InterPro"/>
</dbReference>
<dbReference type="SMART" id="SM00014">
    <property type="entry name" value="acidPPc"/>
    <property type="match status" value="1"/>
</dbReference>
<dbReference type="EMBL" id="JAWDGP010003536">
    <property type="protein sequence ID" value="KAK3773432.1"/>
    <property type="molecule type" value="Genomic_DNA"/>
</dbReference>
<dbReference type="PANTHER" id="PTHR10165:SF103">
    <property type="entry name" value="PHOSPHOLIPID PHOSPHATASE HOMOLOG 1.2 HOMOLOG"/>
    <property type="match status" value="1"/>
</dbReference>
<dbReference type="GO" id="GO:0007165">
    <property type="term" value="P:signal transduction"/>
    <property type="evidence" value="ECO:0007669"/>
    <property type="project" value="TreeGrafter"/>
</dbReference>
<evidence type="ECO:0000256" key="3">
    <source>
        <dbReference type="ARBA" id="ARBA00022692"/>
    </source>
</evidence>
<evidence type="ECO:0000313" key="8">
    <source>
        <dbReference type="Proteomes" id="UP001283361"/>
    </source>
</evidence>
<evidence type="ECO:0000256" key="4">
    <source>
        <dbReference type="ARBA" id="ARBA00022989"/>
    </source>
</evidence>
<dbReference type="Gene3D" id="1.20.144.10">
    <property type="entry name" value="Phosphatidic acid phosphatase type 2/haloperoxidase"/>
    <property type="match status" value="1"/>
</dbReference>
<dbReference type="GO" id="GO:0046839">
    <property type="term" value="P:phospholipid dephosphorylation"/>
    <property type="evidence" value="ECO:0007669"/>
    <property type="project" value="TreeGrafter"/>
</dbReference>
<evidence type="ECO:0000256" key="1">
    <source>
        <dbReference type="ARBA" id="ARBA00004141"/>
    </source>
</evidence>
<feature type="domain" description="Phosphatidic acid phosphatase type 2/haloperoxidase" evidence="6">
    <location>
        <begin position="248"/>
        <end position="352"/>
    </location>
</feature>
<comment type="caution">
    <text evidence="7">The sequence shown here is derived from an EMBL/GenBank/DDBJ whole genome shotgun (WGS) entry which is preliminary data.</text>
</comment>
<evidence type="ECO:0000256" key="2">
    <source>
        <dbReference type="ARBA" id="ARBA00008816"/>
    </source>
</evidence>
<evidence type="ECO:0000313" key="7">
    <source>
        <dbReference type="EMBL" id="KAK3773432.1"/>
    </source>
</evidence>
<sequence length="406" mass="46775">MLFHFTSNVLFHFTSNVLLHFTSNCLFQFRSNVLFHFTPNVLLHFTSNDLFQFTSNVLFHFTPNVLLHFTSNDLFQFTSNVLFHFTFDVLLHFTSNVLLQFSLWEFPTCDPTKDYCTTSKVLQAHFSLPKAALDTPLVWVDDAFIYGIVRTNTLDVQIKYLDHIADTEEKYTKCVHAHGYRCKYWATNLDRSPQSSLLPSLLSLRADRLRYLSQVKTRRTPRGAPWVRDIAGRPDVLRRRRHMERMRLGGSGYVEEYECSNTKFHPKLLRDSRLSFPSGHASVSVYSAFFTVFYLQLRLDLKFSYLLKPLAQLGLVLLATFCCVTRITDHKHFVSDIAAGATIGSIFAWMTFYKLGMRVIPEAVTASKPRVLPRAVSVESEPQTPTPLLRPAAYVQARRTDFADKV</sequence>
<keyword evidence="3" id="KW-0812">Transmembrane</keyword>
<keyword evidence="8" id="KW-1185">Reference proteome</keyword>